<protein>
    <submittedName>
        <fullName evidence="4">Tfp pilus assembly protein PilF</fullName>
    </submittedName>
</protein>
<keyword evidence="1" id="KW-0677">Repeat</keyword>
<sequence length="493" mass="52185">MDDVLARVAGLRRAGRFGEARALVAEALAAAPRNADLWHAEGVLCRAEGRPGAAARAFEKALELAPGRLETRVALGNARRLMGDSAAAEALYRAVLADRPGHPTASLNLGTLLADEDRLEEAEGHLAAALAALDSHPEGLPAWGLEGAEARAHVATGLGTVRLRQGRPAAALPLLEEAHRLTPDDATTAFNLAWALFAAGRWTEGWGPYGARTRLPGLAPPQGLVGRRWDGTPGGQGETLLLYGEQGLGDTLQFARLVGLARARWPGRLELAVHRPLRRLLRRAVPADTVLPLDAIGPHHAQASLLDLPVLLGLPEPAAMAAAAPAPYLKAPGPPPDWLPADGCRVGLVWRGGADNRMDRIRSCPPEALLPLLDLPGVSWVSLQLPRGADSPPPLAALPGLEGRVDDLAETARVIAGLDLLIGVDTAVTHLAGALGVPTWLLLAHAPDFRWGTQGTRSLWYPAARLFRQPRRGAWAPLVRAVRRGLASCLETC</sequence>
<evidence type="ECO:0000256" key="2">
    <source>
        <dbReference type="ARBA" id="ARBA00022803"/>
    </source>
</evidence>
<dbReference type="Pfam" id="PF13432">
    <property type="entry name" value="TPR_16"/>
    <property type="match status" value="2"/>
</dbReference>
<reference evidence="5" key="1">
    <citation type="submission" date="2016-10" db="EMBL/GenBank/DDBJ databases">
        <authorList>
            <person name="Varghese N."/>
            <person name="Submissions S."/>
        </authorList>
    </citation>
    <scope>NUCLEOTIDE SEQUENCE [LARGE SCALE GENOMIC DNA]</scope>
    <source>
        <strain evidence="5">930I</strain>
    </source>
</reference>
<dbReference type="Gene3D" id="1.25.40.10">
    <property type="entry name" value="Tetratricopeptide repeat domain"/>
    <property type="match status" value="1"/>
</dbReference>
<name>A0A1G7WZ59_9PROT</name>
<evidence type="ECO:0000256" key="1">
    <source>
        <dbReference type="ARBA" id="ARBA00022737"/>
    </source>
</evidence>
<dbReference type="SUPFAM" id="SSF53756">
    <property type="entry name" value="UDP-Glycosyltransferase/glycogen phosphorylase"/>
    <property type="match status" value="1"/>
</dbReference>
<dbReference type="SMART" id="SM00028">
    <property type="entry name" value="TPR"/>
    <property type="match status" value="4"/>
</dbReference>
<gene>
    <name evidence="4" type="ORF">SAMN05421742_102374</name>
</gene>
<accession>A0A1G7WZ59</accession>
<dbReference type="Pfam" id="PF01075">
    <property type="entry name" value="Glyco_transf_9"/>
    <property type="match status" value="1"/>
</dbReference>
<dbReference type="PANTHER" id="PTHR45586">
    <property type="entry name" value="TPR REPEAT-CONTAINING PROTEIN PA4667"/>
    <property type="match status" value="1"/>
</dbReference>
<feature type="repeat" description="TPR" evidence="3">
    <location>
        <begin position="35"/>
        <end position="68"/>
    </location>
</feature>
<dbReference type="EMBL" id="FNCV01000002">
    <property type="protein sequence ID" value="SDG77219.1"/>
    <property type="molecule type" value="Genomic_DNA"/>
</dbReference>
<dbReference type="InterPro" id="IPR013105">
    <property type="entry name" value="TPR_2"/>
</dbReference>
<dbReference type="GO" id="GO:0016757">
    <property type="term" value="F:glycosyltransferase activity"/>
    <property type="evidence" value="ECO:0007669"/>
    <property type="project" value="InterPro"/>
</dbReference>
<keyword evidence="2 3" id="KW-0802">TPR repeat</keyword>
<evidence type="ECO:0000256" key="3">
    <source>
        <dbReference type="PROSITE-ProRule" id="PRU00339"/>
    </source>
</evidence>
<dbReference type="InterPro" id="IPR002201">
    <property type="entry name" value="Glyco_trans_9"/>
</dbReference>
<evidence type="ECO:0000313" key="4">
    <source>
        <dbReference type="EMBL" id="SDG77219.1"/>
    </source>
</evidence>
<dbReference type="PROSITE" id="PS50005">
    <property type="entry name" value="TPR"/>
    <property type="match status" value="2"/>
</dbReference>
<dbReference type="Pfam" id="PF07719">
    <property type="entry name" value="TPR_2"/>
    <property type="match status" value="1"/>
</dbReference>
<dbReference type="PANTHER" id="PTHR45586:SF1">
    <property type="entry name" value="LIPOPOLYSACCHARIDE ASSEMBLY PROTEIN B"/>
    <property type="match status" value="1"/>
</dbReference>
<dbReference type="RefSeq" id="WP_092616295.1">
    <property type="nucleotide sequence ID" value="NZ_FNCV01000002.1"/>
</dbReference>
<dbReference type="InterPro" id="IPR011990">
    <property type="entry name" value="TPR-like_helical_dom_sf"/>
</dbReference>
<organism evidence="4 5">
    <name type="scientific">Roseospirillum parvum</name>
    <dbReference type="NCBI Taxonomy" id="83401"/>
    <lineage>
        <taxon>Bacteria</taxon>
        <taxon>Pseudomonadati</taxon>
        <taxon>Pseudomonadota</taxon>
        <taxon>Alphaproteobacteria</taxon>
        <taxon>Rhodospirillales</taxon>
        <taxon>Rhodospirillaceae</taxon>
        <taxon>Roseospirillum</taxon>
    </lineage>
</organism>
<dbReference type="Gene3D" id="3.40.50.2000">
    <property type="entry name" value="Glycogen Phosphorylase B"/>
    <property type="match status" value="1"/>
</dbReference>
<dbReference type="AlphaFoldDB" id="A0A1G7WZ59"/>
<keyword evidence="5" id="KW-1185">Reference proteome</keyword>
<proteinExistence type="predicted"/>
<dbReference type="SUPFAM" id="SSF48452">
    <property type="entry name" value="TPR-like"/>
    <property type="match status" value="1"/>
</dbReference>
<dbReference type="InterPro" id="IPR019734">
    <property type="entry name" value="TPR_rpt"/>
</dbReference>
<feature type="repeat" description="TPR" evidence="3">
    <location>
        <begin position="152"/>
        <end position="185"/>
    </location>
</feature>
<evidence type="ECO:0000313" key="5">
    <source>
        <dbReference type="Proteomes" id="UP000217076"/>
    </source>
</evidence>
<dbReference type="InterPro" id="IPR051012">
    <property type="entry name" value="CellSynth/LPSAsmb/PSIAsmb"/>
</dbReference>
<dbReference type="Proteomes" id="UP000217076">
    <property type="component" value="Unassembled WGS sequence"/>
</dbReference>
<dbReference type="STRING" id="83401.SAMN05421742_102374"/>
<dbReference type="OrthoDB" id="6193797at2"/>